<accession>A0A927F3P8</accession>
<proteinExistence type="predicted"/>
<protein>
    <submittedName>
        <fullName evidence="1">Asp23/Gls24 family envelope stress response protein</fullName>
    </submittedName>
</protein>
<gene>
    <name evidence="1" type="ORF">IF129_18855</name>
</gene>
<dbReference type="Proteomes" id="UP000632289">
    <property type="component" value="Unassembled WGS sequence"/>
</dbReference>
<organism evidence="1 2">
    <name type="scientific">Streptomyces chumphonensis</name>
    <dbReference type="NCBI Taxonomy" id="1214925"/>
    <lineage>
        <taxon>Bacteria</taxon>
        <taxon>Bacillati</taxon>
        <taxon>Actinomycetota</taxon>
        <taxon>Actinomycetes</taxon>
        <taxon>Kitasatosporales</taxon>
        <taxon>Streptomycetaceae</taxon>
        <taxon>Streptomyces</taxon>
    </lineage>
</organism>
<evidence type="ECO:0000313" key="1">
    <source>
        <dbReference type="EMBL" id="MBD3933604.1"/>
    </source>
</evidence>
<dbReference type="AlphaFoldDB" id="A0A927F3P8"/>
<reference evidence="1" key="1">
    <citation type="submission" date="2020-09" db="EMBL/GenBank/DDBJ databases">
        <title>Secondary metabolite and genome analysis of marine Streptomyces chumphonensis KK1-2T.</title>
        <authorList>
            <person name="Phongsopitanun W."/>
            <person name="Kanchanasin P."/>
            <person name="Pittayakhajonwut P."/>
            <person name="Suwanborirux K."/>
            <person name="Tanasupawat S."/>
        </authorList>
    </citation>
    <scope>NUCLEOTIDE SEQUENCE</scope>
    <source>
        <strain evidence="1">KK1-2</strain>
    </source>
</reference>
<keyword evidence="2" id="KW-1185">Reference proteome</keyword>
<comment type="caution">
    <text evidence="1">The sequence shown here is derived from an EMBL/GenBank/DDBJ whole genome shotgun (WGS) entry which is preliminary data.</text>
</comment>
<name>A0A927F3P8_9ACTN</name>
<dbReference type="EMBL" id="JACXYU010000010">
    <property type="protein sequence ID" value="MBD3933604.1"/>
    <property type="molecule type" value="Genomic_DNA"/>
</dbReference>
<sequence>MTDVPQDTTARLGDAVARAAEATPGVAFLRPDLTGFLRGAAARGTRLRRTATADGEQVHVDLRLAVHRGHRALDVTRAARTAVERAVAERLPDASVSVTVTVTALV</sequence>
<evidence type="ECO:0000313" key="2">
    <source>
        <dbReference type="Proteomes" id="UP000632289"/>
    </source>
</evidence>
<dbReference type="RefSeq" id="WP_191210898.1">
    <property type="nucleotide sequence ID" value="NZ_BAABKL010000033.1"/>
</dbReference>